<sequence length="130" mass="13703">MDAPVIVEVDELCGLVVEAAPPLCRFSFGVSQSRMNPVFVALANWLFRFDLLHLHLLDSHHHNVLALPGLVSNSSDSFPCKNTYDGFPIAWCGGAVVDLPEGVADGNTVASSAGAVGAVGVSTLEMEGHE</sequence>
<reference evidence="1 2" key="1">
    <citation type="submission" date="2017-11" db="EMBL/GenBank/DDBJ databases">
        <title>De-novo sequencing of pomegranate (Punica granatum L.) genome.</title>
        <authorList>
            <person name="Akparov Z."/>
            <person name="Amiraslanov A."/>
            <person name="Hajiyeva S."/>
            <person name="Abbasov M."/>
            <person name="Kaur K."/>
            <person name="Hamwieh A."/>
            <person name="Solovyev V."/>
            <person name="Salamov A."/>
            <person name="Braich B."/>
            <person name="Kosarev P."/>
            <person name="Mahmoud A."/>
            <person name="Hajiyev E."/>
            <person name="Babayeva S."/>
            <person name="Izzatullayeva V."/>
            <person name="Mammadov A."/>
            <person name="Mammadov A."/>
            <person name="Sharifova S."/>
            <person name="Ojaghi J."/>
            <person name="Eynullazada K."/>
            <person name="Bayramov B."/>
            <person name="Abdulazimova A."/>
            <person name="Shahmuradov I."/>
        </authorList>
    </citation>
    <scope>NUCLEOTIDE SEQUENCE [LARGE SCALE GENOMIC DNA]</scope>
    <source>
        <strain evidence="2">cv. AG2017</strain>
        <tissue evidence="1">Leaf</tissue>
    </source>
</reference>
<keyword evidence="2" id="KW-1185">Reference proteome</keyword>
<gene>
    <name evidence="1" type="ORF">CRG98_043346</name>
</gene>
<dbReference type="AlphaFoldDB" id="A0A2I0HX18"/>
<proteinExistence type="predicted"/>
<name>A0A2I0HX18_PUNGR</name>
<evidence type="ECO:0000313" key="1">
    <source>
        <dbReference type="EMBL" id="PKI36269.1"/>
    </source>
</evidence>
<accession>A0A2I0HX18</accession>
<protein>
    <submittedName>
        <fullName evidence="1">Uncharacterized protein</fullName>
    </submittedName>
</protein>
<organism evidence="1 2">
    <name type="scientific">Punica granatum</name>
    <name type="common">Pomegranate</name>
    <dbReference type="NCBI Taxonomy" id="22663"/>
    <lineage>
        <taxon>Eukaryota</taxon>
        <taxon>Viridiplantae</taxon>
        <taxon>Streptophyta</taxon>
        <taxon>Embryophyta</taxon>
        <taxon>Tracheophyta</taxon>
        <taxon>Spermatophyta</taxon>
        <taxon>Magnoliopsida</taxon>
        <taxon>eudicotyledons</taxon>
        <taxon>Gunneridae</taxon>
        <taxon>Pentapetalae</taxon>
        <taxon>rosids</taxon>
        <taxon>malvids</taxon>
        <taxon>Myrtales</taxon>
        <taxon>Lythraceae</taxon>
        <taxon>Punica</taxon>
    </lineage>
</organism>
<dbReference type="EMBL" id="PGOL01004929">
    <property type="protein sequence ID" value="PKI36269.1"/>
    <property type="molecule type" value="Genomic_DNA"/>
</dbReference>
<comment type="caution">
    <text evidence="1">The sequence shown here is derived from an EMBL/GenBank/DDBJ whole genome shotgun (WGS) entry which is preliminary data.</text>
</comment>
<evidence type="ECO:0000313" key="2">
    <source>
        <dbReference type="Proteomes" id="UP000233551"/>
    </source>
</evidence>
<dbReference type="Proteomes" id="UP000233551">
    <property type="component" value="Unassembled WGS sequence"/>
</dbReference>